<gene>
    <name evidence="1" type="ORF">H0H81_009776</name>
</gene>
<comment type="caution">
    <text evidence="1">The sequence shown here is derived from an EMBL/GenBank/DDBJ whole genome shotgun (WGS) entry which is preliminary data.</text>
</comment>
<dbReference type="EMBL" id="JABCKI010000294">
    <property type="protein sequence ID" value="KAG5651124.1"/>
    <property type="molecule type" value="Genomic_DNA"/>
</dbReference>
<dbReference type="AlphaFoldDB" id="A0A9P7GJY9"/>
<keyword evidence="2" id="KW-1185">Reference proteome</keyword>
<reference evidence="1" key="1">
    <citation type="submission" date="2021-02" db="EMBL/GenBank/DDBJ databases">
        <authorList>
            <person name="Nieuwenhuis M."/>
            <person name="Van De Peppel L.J.J."/>
        </authorList>
    </citation>
    <scope>NUCLEOTIDE SEQUENCE</scope>
    <source>
        <strain evidence="1">D49</strain>
    </source>
</reference>
<reference evidence="1" key="2">
    <citation type="submission" date="2021-10" db="EMBL/GenBank/DDBJ databases">
        <title>Phylogenomics reveals ancestral predisposition of the termite-cultivated fungus Termitomyces towards a domesticated lifestyle.</title>
        <authorList>
            <person name="Auxier B."/>
            <person name="Grum-Grzhimaylo A."/>
            <person name="Cardenas M.E."/>
            <person name="Lodge J.D."/>
            <person name="Laessoe T."/>
            <person name="Pedersen O."/>
            <person name="Smith M.E."/>
            <person name="Kuyper T.W."/>
            <person name="Franco-Molano E.A."/>
            <person name="Baroni T.J."/>
            <person name="Aanen D.K."/>
        </authorList>
    </citation>
    <scope>NUCLEOTIDE SEQUENCE</scope>
    <source>
        <strain evidence="1">D49</strain>
    </source>
</reference>
<protein>
    <submittedName>
        <fullName evidence="1">Uncharacterized protein</fullName>
    </submittedName>
</protein>
<dbReference type="Proteomes" id="UP000717328">
    <property type="component" value="Unassembled WGS sequence"/>
</dbReference>
<name>A0A9P7GJY9_9AGAR</name>
<proteinExistence type="predicted"/>
<sequence>MIKGRKPRQNQSDIEHIQNFFKYSPPLCVAGLEATKSKGTRPPAFFDRHLDERLLLKRVVYLPSLATDLKAVADQSLKAHLLARTLPSTSEPSFPDLEKVKNTLRASKHLDTIEDEADVQKAYGLNMTGHCLIVASTLHFQLPAWSTGYLTWTKKHRRLPGEKYAIADGFLSLAVPQDRPSWFQTSPLHSRIISEEMPLGIWEFKNMSAGSLSVFEAIRDLANEEEFPWEGCDSGILCALEHQTRSDKVLRTWAKLGYNAENMVCGSVASKLKDRPPLPSSKIAKEDRKHARHIMQQMLTGFLIAILRDAEDRFRLLWKSKPETWSKIHPFENPDIVTKLPRKEILEEASKRAWAVMSPVPAGKTVKLLASSTFVPDSPYERITVKDLKKSTMSTKRSFNGDPFLRIRIPVQEHAARGTLWVSGNEFSGIPNTTSSTVLVKHANGTTQLKALRREFQVLHELRAAGVLCVPIPIGLFRHASNSGSDIKLSYASLVLEDVGKLSIAAHKRALSPDLM</sequence>
<evidence type="ECO:0000313" key="1">
    <source>
        <dbReference type="EMBL" id="KAG5651124.1"/>
    </source>
</evidence>
<accession>A0A9P7GJY9</accession>
<dbReference type="OrthoDB" id="2931579at2759"/>
<evidence type="ECO:0000313" key="2">
    <source>
        <dbReference type="Proteomes" id="UP000717328"/>
    </source>
</evidence>
<organism evidence="1 2">
    <name type="scientific">Sphagnurus paluster</name>
    <dbReference type="NCBI Taxonomy" id="117069"/>
    <lineage>
        <taxon>Eukaryota</taxon>
        <taxon>Fungi</taxon>
        <taxon>Dikarya</taxon>
        <taxon>Basidiomycota</taxon>
        <taxon>Agaricomycotina</taxon>
        <taxon>Agaricomycetes</taxon>
        <taxon>Agaricomycetidae</taxon>
        <taxon>Agaricales</taxon>
        <taxon>Tricholomatineae</taxon>
        <taxon>Lyophyllaceae</taxon>
        <taxon>Sphagnurus</taxon>
    </lineage>
</organism>